<name>A0A1Y0HV63_CELCE</name>
<reference evidence="2 3" key="1">
    <citation type="submission" date="2017-05" db="EMBL/GenBank/DDBJ databases">
        <authorList>
            <person name="Song R."/>
            <person name="Chenine A.L."/>
            <person name="Ruprecht R.M."/>
        </authorList>
    </citation>
    <scope>NUCLEOTIDE SEQUENCE [LARGE SCALE GENOMIC DNA]</scope>
    <source>
        <strain evidence="2 3">PSBB019</strain>
    </source>
</reference>
<dbReference type="EMBL" id="CP021383">
    <property type="protein sequence ID" value="ARU52041.1"/>
    <property type="molecule type" value="Genomic_DNA"/>
</dbReference>
<evidence type="ECO:0000313" key="2">
    <source>
        <dbReference type="EMBL" id="ARU52041.1"/>
    </source>
</evidence>
<dbReference type="NCBIfam" id="TIGR04089">
    <property type="entry name" value="exp_by_SipW_III"/>
    <property type="match status" value="1"/>
</dbReference>
<organism evidence="2 3">
    <name type="scientific">Cellulosimicrobium cellulans</name>
    <name type="common">Arthrobacter luteus</name>
    <dbReference type="NCBI Taxonomy" id="1710"/>
    <lineage>
        <taxon>Bacteria</taxon>
        <taxon>Bacillati</taxon>
        <taxon>Actinomycetota</taxon>
        <taxon>Actinomycetes</taxon>
        <taxon>Micrococcales</taxon>
        <taxon>Promicromonosporaceae</taxon>
        <taxon>Cellulosimicrobium</taxon>
    </lineage>
</organism>
<dbReference type="InterPro" id="IPR024006">
    <property type="entry name" value="Alt_signal_exp_actinobact"/>
</dbReference>
<evidence type="ECO:0000313" key="3">
    <source>
        <dbReference type="Proteomes" id="UP000196228"/>
    </source>
</evidence>
<dbReference type="KEGG" id="cceu:CBR64_11710"/>
<evidence type="ECO:0000256" key="1">
    <source>
        <dbReference type="SAM" id="Phobius"/>
    </source>
</evidence>
<keyword evidence="1" id="KW-0812">Transmembrane</keyword>
<keyword evidence="1" id="KW-0472">Membrane</keyword>
<feature type="transmembrane region" description="Helical" evidence="1">
    <location>
        <begin position="12"/>
        <end position="35"/>
    </location>
</feature>
<evidence type="ECO:0008006" key="4">
    <source>
        <dbReference type="Google" id="ProtNLM"/>
    </source>
</evidence>
<gene>
    <name evidence="2" type="ORF">CBR64_11710</name>
</gene>
<dbReference type="Proteomes" id="UP000196228">
    <property type="component" value="Chromosome"/>
</dbReference>
<dbReference type="OrthoDB" id="4466954at2"/>
<protein>
    <recommendedName>
        <fullName evidence="4">Alternate-type signal peptide domain-containing protein</fullName>
    </recommendedName>
</protein>
<proteinExistence type="predicted"/>
<accession>A0A1Y0HV63</accession>
<dbReference type="AlphaFoldDB" id="A0A1Y0HV63"/>
<dbReference type="RefSeq" id="WP_087471058.1">
    <property type="nucleotide sequence ID" value="NZ_CP021383.1"/>
</dbReference>
<keyword evidence="1" id="KW-1133">Transmembrane helix</keyword>
<sequence>MTTTTKKNHGAVKGSVAAAAGVAVLLGGAGTFALWNQSGAIGGTGTAVGQLEATFGSATWVDDTPGANKGHTIDAITDFRLVPGDVLTGTVPVSVTTEGENILVDAAVTYGDSFTLPEDVTADVQLLDGTTPVTTITDTGSTPRTLSAVVTITFDETAGGSMTEAVDLSQIDVSLQQKAADNQLP</sequence>